<sequence length="70" mass="7743">MLRSTSHIGGIGVSERGSVEMPTTPQSAVVEEKKLHLMIDNKYALLPDLQYCPRDVENRRSFCGVTVALP</sequence>
<keyword evidence="3" id="KW-1185">Reference proteome</keyword>
<evidence type="ECO:0000313" key="2">
    <source>
        <dbReference type="EMBL" id="EYB84095.1"/>
    </source>
</evidence>
<dbReference type="OrthoDB" id="10370600at2759"/>
<name>A0A016S0E8_9BILA</name>
<proteinExistence type="predicted"/>
<organism evidence="2 3">
    <name type="scientific">Ancylostoma ceylanicum</name>
    <dbReference type="NCBI Taxonomy" id="53326"/>
    <lineage>
        <taxon>Eukaryota</taxon>
        <taxon>Metazoa</taxon>
        <taxon>Ecdysozoa</taxon>
        <taxon>Nematoda</taxon>
        <taxon>Chromadorea</taxon>
        <taxon>Rhabditida</taxon>
        <taxon>Rhabditina</taxon>
        <taxon>Rhabditomorpha</taxon>
        <taxon>Strongyloidea</taxon>
        <taxon>Ancylostomatidae</taxon>
        <taxon>Ancylostomatinae</taxon>
        <taxon>Ancylostoma</taxon>
    </lineage>
</organism>
<gene>
    <name evidence="2" type="primary">Acey_s0323.g2500</name>
    <name evidence="2" type="ORF">Y032_0323g2500</name>
</gene>
<comment type="caution">
    <text evidence="2">The sequence shown here is derived from an EMBL/GenBank/DDBJ whole genome shotgun (WGS) entry which is preliminary data.</text>
</comment>
<accession>A0A016S0E8</accession>
<dbReference type="EMBL" id="JARK01001659">
    <property type="protein sequence ID" value="EYB84095.1"/>
    <property type="molecule type" value="Genomic_DNA"/>
</dbReference>
<feature type="region of interest" description="Disordered" evidence="1">
    <location>
        <begin position="1"/>
        <end position="27"/>
    </location>
</feature>
<dbReference type="AlphaFoldDB" id="A0A016S0E8"/>
<evidence type="ECO:0000313" key="3">
    <source>
        <dbReference type="Proteomes" id="UP000024635"/>
    </source>
</evidence>
<dbReference type="Proteomes" id="UP000024635">
    <property type="component" value="Unassembled WGS sequence"/>
</dbReference>
<reference evidence="3" key="1">
    <citation type="journal article" date="2015" name="Nat. Genet.">
        <title>The genome and transcriptome of the zoonotic hookworm Ancylostoma ceylanicum identify infection-specific gene families.</title>
        <authorList>
            <person name="Schwarz E.M."/>
            <person name="Hu Y."/>
            <person name="Antoshechkin I."/>
            <person name="Miller M.M."/>
            <person name="Sternberg P.W."/>
            <person name="Aroian R.V."/>
        </authorList>
    </citation>
    <scope>NUCLEOTIDE SEQUENCE</scope>
    <source>
        <strain evidence="3">HY135</strain>
    </source>
</reference>
<protein>
    <submittedName>
        <fullName evidence="2">Uncharacterized protein</fullName>
    </submittedName>
</protein>
<evidence type="ECO:0000256" key="1">
    <source>
        <dbReference type="SAM" id="MobiDB-lite"/>
    </source>
</evidence>